<dbReference type="GO" id="GO:0005829">
    <property type="term" value="C:cytosol"/>
    <property type="evidence" value="ECO:0007669"/>
    <property type="project" value="TreeGrafter"/>
</dbReference>
<evidence type="ECO:0000256" key="1">
    <source>
        <dbReference type="ARBA" id="ARBA00023125"/>
    </source>
</evidence>
<evidence type="ECO:0000313" key="4">
    <source>
        <dbReference type="Proteomes" id="UP000290365"/>
    </source>
</evidence>
<dbReference type="InterPro" id="IPR050807">
    <property type="entry name" value="TransReg_Diox_bact_type"/>
</dbReference>
<protein>
    <submittedName>
        <fullName evidence="3">Cupin domain-containing protein</fullName>
    </submittedName>
</protein>
<dbReference type="PANTHER" id="PTHR46797">
    <property type="entry name" value="HTH-TYPE TRANSCRIPTIONAL REGULATOR"/>
    <property type="match status" value="1"/>
</dbReference>
<dbReference type="AlphaFoldDB" id="A0A4P6K2U4"/>
<accession>A0A4P6K2U4</accession>
<sequence>MGQRQLMAVGEKLRSARHEQGLSLRELASRADVSASLLSQVESGKVMPSAATLYRIATALSLPVHAFFPPTTQQVDKEEDNRLQAASTQLKIMEQPLTYAALENRAPASSDIEDTQAISGPVVHPETRKVLELAGGIKWARLTPGSEEGMEFLEISYVPGYDSGPEMLYHTGREFGIVIEGEAIIELGFERYQLKPGDSIVYDSTTPHRVINTYEGRTRMLWVRFTPHTRPTRNPES</sequence>
<dbReference type="Pfam" id="PF07883">
    <property type="entry name" value="Cupin_2"/>
    <property type="match status" value="1"/>
</dbReference>
<dbReference type="SMART" id="SM00530">
    <property type="entry name" value="HTH_XRE"/>
    <property type="match status" value="1"/>
</dbReference>
<reference evidence="3 4" key="1">
    <citation type="submission" date="2019-01" db="EMBL/GenBank/DDBJ databases">
        <title>Ktedonosporobacter rubrisoli SCAWS-G2.</title>
        <authorList>
            <person name="Huang Y."/>
            <person name="Yan B."/>
        </authorList>
    </citation>
    <scope>NUCLEOTIDE SEQUENCE [LARGE SCALE GENOMIC DNA]</scope>
    <source>
        <strain evidence="3 4">SCAWS-G2</strain>
    </source>
</reference>
<evidence type="ECO:0000313" key="3">
    <source>
        <dbReference type="EMBL" id="QBD82242.1"/>
    </source>
</evidence>
<dbReference type="InterPro" id="IPR013096">
    <property type="entry name" value="Cupin_2"/>
</dbReference>
<organism evidence="3 4">
    <name type="scientific">Ktedonosporobacter rubrisoli</name>
    <dbReference type="NCBI Taxonomy" id="2509675"/>
    <lineage>
        <taxon>Bacteria</taxon>
        <taxon>Bacillati</taxon>
        <taxon>Chloroflexota</taxon>
        <taxon>Ktedonobacteria</taxon>
        <taxon>Ktedonobacterales</taxon>
        <taxon>Ktedonosporobacteraceae</taxon>
        <taxon>Ktedonosporobacter</taxon>
    </lineage>
</organism>
<dbReference type="GO" id="GO:0003700">
    <property type="term" value="F:DNA-binding transcription factor activity"/>
    <property type="evidence" value="ECO:0007669"/>
    <property type="project" value="TreeGrafter"/>
</dbReference>
<dbReference type="Gene3D" id="1.10.260.40">
    <property type="entry name" value="lambda repressor-like DNA-binding domains"/>
    <property type="match status" value="1"/>
</dbReference>
<dbReference type="SUPFAM" id="SSF51182">
    <property type="entry name" value="RmlC-like cupins"/>
    <property type="match status" value="1"/>
</dbReference>
<proteinExistence type="predicted"/>
<dbReference type="InterPro" id="IPR010982">
    <property type="entry name" value="Lambda_DNA-bd_dom_sf"/>
</dbReference>
<dbReference type="Gene3D" id="2.60.120.10">
    <property type="entry name" value="Jelly Rolls"/>
    <property type="match status" value="1"/>
</dbReference>
<dbReference type="RefSeq" id="WP_129893311.1">
    <property type="nucleotide sequence ID" value="NZ_CP035758.1"/>
</dbReference>
<dbReference type="PROSITE" id="PS50943">
    <property type="entry name" value="HTH_CROC1"/>
    <property type="match status" value="1"/>
</dbReference>
<dbReference type="OrthoDB" id="34624at2"/>
<dbReference type="Pfam" id="PF13560">
    <property type="entry name" value="HTH_31"/>
    <property type="match status" value="1"/>
</dbReference>
<evidence type="ECO:0000259" key="2">
    <source>
        <dbReference type="PROSITE" id="PS50943"/>
    </source>
</evidence>
<dbReference type="CDD" id="cd00093">
    <property type="entry name" value="HTH_XRE"/>
    <property type="match status" value="1"/>
</dbReference>
<dbReference type="PANTHER" id="PTHR46797:SF2">
    <property type="entry name" value="TRANSCRIPTIONAL REGULATOR"/>
    <property type="match status" value="1"/>
</dbReference>
<gene>
    <name evidence="3" type="ORF">EPA93_42200</name>
</gene>
<dbReference type="EMBL" id="CP035758">
    <property type="protein sequence ID" value="QBD82242.1"/>
    <property type="molecule type" value="Genomic_DNA"/>
</dbReference>
<dbReference type="KEGG" id="kbs:EPA93_42200"/>
<feature type="domain" description="HTH cro/C1-type" evidence="2">
    <location>
        <begin position="13"/>
        <end position="67"/>
    </location>
</feature>
<dbReference type="InterPro" id="IPR001387">
    <property type="entry name" value="Cro/C1-type_HTH"/>
</dbReference>
<dbReference type="Proteomes" id="UP000290365">
    <property type="component" value="Chromosome"/>
</dbReference>
<dbReference type="CDD" id="cd02209">
    <property type="entry name" value="cupin_XRE_C"/>
    <property type="match status" value="1"/>
</dbReference>
<keyword evidence="1" id="KW-0238">DNA-binding</keyword>
<dbReference type="SUPFAM" id="SSF47413">
    <property type="entry name" value="lambda repressor-like DNA-binding domains"/>
    <property type="match status" value="1"/>
</dbReference>
<dbReference type="GO" id="GO:0003677">
    <property type="term" value="F:DNA binding"/>
    <property type="evidence" value="ECO:0007669"/>
    <property type="project" value="UniProtKB-KW"/>
</dbReference>
<keyword evidence="4" id="KW-1185">Reference proteome</keyword>
<name>A0A4P6K2U4_KTERU</name>
<dbReference type="InterPro" id="IPR014710">
    <property type="entry name" value="RmlC-like_jellyroll"/>
</dbReference>
<dbReference type="InterPro" id="IPR011051">
    <property type="entry name" value="RmlC_Cupin_sf"/>
</dbReference>